<keyword evidence="1" id="KW-0472">Membrane</keyword>
<sequence length="90" mass="9991">MWSRPNTARVLLALAALVSVFVGPWWATLILAIALTLRYRAWEVIGIGLLMDILFMPFPVSLSFGALPWGTIIAAVLLFGLEPLRRQLLT</sequence>
<name>A0A1F6EHB1_9BACT</name>
<dbReference type="AlphaFoldDB" id="A0A1F6EHB1"/>
<evidence type="ECO:0000313" key="3">
    <source>
        <dbReference type="Proteomes" id="UP000177306"/>
    </source>
</evidence>
<keyword evidence="1" id="KW-0812">Transmembrane</keyword>
<comment type="caution">
    <text evidence="2">The sequence shown here is derived from an EMBL/GenBank/DDBJ whole genome shotgun (WGS) entry which is preliminary data.</text>
</comment>
<keyword evidence="1" id="KW-1133">Transmembrane helix</keyword>
<protein>
    <submittedName>
        <fullName evidence="2">Uncharacterized protein</fullName>
    </submittedName>
</protein>
<dbReference type="Proteomes" id="UP000177306">
    <property type="component" value="Unassembled WGS sequence"/>
</dbReference>
<gene>
    <name evidence="2" type="ORF">A3A38_00945</name>
</gene>
<feature type="transmembrane region" description="Helical" evidence="1">
    <location>
        <begin position="66"/>
        <end position="84"/>
    </location>
</feature>
<feature type="transmembrane region" description="Helical" evidence="1">
    <location>
        <begin position="12"/>
        <end position="34"/>
    </location>
</feature>
<dbReference type="EMBL" id="MFLY01000016">
    <property type="protein sequence ID" value="OGG73021.1"/>
    <property type="molecule type" value="Genomic_DNA"/>
</dbReference>
<accession>A0A1F6EHB1</accession>
<proteinExistence type="predicted"/>
<evidence type="ECO:0000256" key="1">
    <source>
        <dbReference type="SAM" id="Phobius"/>
    </source>
</evidence>
<evidence type="ECO:0000313" key="2">
    <source>
        <dbReference type="EMBL" id="OGG73021.1"/>
    </source>
</evidence>
<reference evidence="2 3" key="1">
    <citation type="journal article" date="2016" name="Nat. Commun.">
        <title>Thousands of microbial genomes shed light on interconnected biogeochemical processes in an aquifer system.</title>
        <authorList>
            <person name="Anantharaman K."/>
            <person name="Brown C.T."/>
            <person name="Hug L.A."/>
            <person name="Sharon I."/>
            <person name="Castelle C.J."/>
            <person name="Probst A.J."/>
            <person name="Thomas B.C."/>
            <person name="Singh A."/>
            <person name="Wilkins M.J."/>
            <person name="Karaoz U."/>
            <person name="Brodie E.L."/>
            <person name="Williams K.H."/>
            <person name="Hubbard S.S."/>
            <person name="Banfield J.F."/>
        </authorList>
    </citation>
    <scope>NUCLEOTIDE SEQUENCE [LARGE SCALE GENOMIC DNA]</scope>
</reference>
<organism evidence="2 3">
    <name type="scientific">Candidatus Kaiserbacteria bacterium RIFCSPLOWO2_01_FULL_53_17</name>
    <dbReference type="NCBI Taxonomy" id="1798511"/>
    <lineage>
        <taxon>Bacteria</taxon>
        <taxon>Candidatus Kaiseribacteriota</taxon>
    </lineage>
</organism>